<comment type="subcellular location">
    <subcellularLocation>
        <location evidence="1">Cell membrane</location>
        <topology evidence="1">Multi-pass membrane protein</topology>
    </subcellularLocation>
</comment>
<sequence>MEEEISLRELLEIIWKGRKLIVSVTIISVLIAGILSFFVIKPTYEASTTLSVSDVTPQTGFFGSNTTVVLPNQNTNDGSMIESDTADKDLSYLLSSILKYQDMTVNTYKEEVTNPQVLLDTIKQLKLDTKKYTLDNFKNEIDVQAIDNTNLITIKVKESDPELAAKIADTIASNFKSYIISKNNRQTDKLISTIENLINLQNTKIESATNELNGTDPADKIKYEQNQTKLNLLKNTRDIMMEKYNMLQLVKASNLGEQGILVTSKAIVPDKPVSPKKLLNIAIAFILGLMLSVFIVFFMEYWKNTSPEARSVKDLKNDNMIIS</sequence>
<evidence type="ECO:0000259" key="8">
    <source>
        <dbReference type="Pfam" id="PF13807"/>
    </source>
</evidence>
<keyword evidence="4" id="KW-0812">Transmembrane</keyword>
<name>A0A223HWL9_THETR</name>
<reference evidence="9 10" key="1">
    <citation type="submission" date="2016-08" db="EMBL/GenBank/DDBJ databases">
        <title>A novel genetic cassette of butanologenic Thermoanaerobacterium thermosaccharolyticum that directly convert cellulose to butanol.</title>
        <authorList>
            <person name="Li T."/>
            <person name="He J."/>
        </authorList>
    </citation>
    <scope>NUCLEOTIDE SEQUENCE [LARGE SCALE GENOMIC DNA]</scope>
    <source>
        <strain evidence="9 10">TG57</strain>
    </source>
</reference>
<dbReference type="PANTHER" id="PTHR32309:SF31">
    <property type="entry name" value="CAPSULAR EXOPOLYSACCHARIDE FAMILY"/>
    <property type="match status" value="1"/>
</dbReference>
<keyword evidence="5" id="KW-1133">Transmembrane helix</keyword>
<evidence type="ECO:0000256" key="2">
    <source>
        <dbReference type="ARBA" id="ARBA00006683"/>
    </source>
</evidence>
<dbReference type="Proteomes" id="UP000214975">
    <property type="component" value="Chromosome"/>
</dbReference>
<gene>
    <name evidence="9" type="primary">capA</name>
    <name evidence="9" type="ORF">Thert_00497</name>
</gene>
<evidence type="ECO:0000256" key="6">
    <source>
        <dbReference type="ARBA" id="ARBA00023136"/>
    </source>
</evidence>
<dbReference type="PANTHER" id="PTHR32309">
    <property type="entry name" value="TYROSINE-PROTEIN KINASE"/>
    <property type="match status" value="1"/>
</dbReference>
<dbReference type="InterPro" id="IPR003856">
    <property type="entry name" value="LPS_length_determ_N"/>
</dbReference>
<feature type="domain" description="Tyrosine-protein kinase G-rich" evidence="8">
    <location>
        <begin position="241"/>
        <end position="298"/>
    </location>
</feature>
<organism evidence="9 10">
    <name type="scientific">Thermoanaerobacterium thermosaccharolyticum</name>
    <name type="common">Clostridium thermosaccharolyticum</name>
    <dbReference type="NCBI Taxonomy" id="1517"/>
    <lineage>
        <taxon>Bacteria</taxon>
        <taxon>Bacillati</taxon>
        <taxon>Bacillota</taxon>
        <taxon>Clostridia</taxon>
        <taxon>Thermoanaerobacterales</taxon>
        <taxon>Thermoanaerobacteraceae</taxon>
        <taxon>Thermoanaerobacterium</taxon>
    </lineage>
</organism>
<keyword evidence="3" id="KW-1003">Cell membrane</keyword>
<dbReference type="Pfam" id="PF02706">
    <property type="entry name" value="Wzz"/>
    <property type="match status" value="1"/>
</dbReference>
<evidence type="ECO:0000256" key="1">
    <source>
        <dbReference type="ARBA" id="ARBA00004651"/>
    </source>
</evidence>
<evidence type="ECO:0000256" key="5">
    <source>
        <dbReference type="ARBA" id="ARBA00022989"/>
    </source>
</evidence>
<evidence type="ECO:0000256" key="4">
    <source>
        <dbReference type="ARBA" id="ARBA00022692"/>
    </source>
</evidence>
<dbReference type="Pfam" id="PF13807">
    <property type="entry name" value="GNVR"/>
    <property type="match status" value="1"/>
</dbReference>
<proteinExistence type="inferred from homology"/>
<evidence type="ECO:0000256" key="3">
    <source>
        <dbReference type="ARBA" id="ARBA00022475"/>
    </source>
</evidence>
<evidence type="ECO:0000259" key="7">
    <source>
        <dbReference type="Pfam" id="PF02706"/>
    </source>
</evidence>
<dbReference type="InterPro" id="IPR032807">
    <property type="entry name" value="GNVR"/>
</dbReference>
<dbReference type="GO" id="GO:0005886">
    <property type="term" value="C:plasma membrane"/>
    <property type="evidence" value="ECO:0007669"/>
    <property type="project" value="UniProtKB-SubCell"/>
</dbReference>
<dbReference type="RefSeq" id="WP_094396813.1">
    <property type="nucleotide sequence ID" value="NZ_CP016893.1"/>
</dbReference>
<keyword evidence="6" id="KW-0472">Membrane</keyword>
<protein>
    <submittedName>
        <fullName evidence="9">Capsular polysaccharide/lipopolysaccharide biosynthesis protein</fullName>
    </submittedName>
</protein>
<accession>A0A223HWL9</accession>
<dbReference type="InterPro" id="IPR050445">
    <property type="entry name" value="Bact_polysacc_biosynth/exp"/>
</dbReference>
<dbReference type="EMBL" id="CP016893">
    <property type="protein sequence ID" value="AST56694.1"/>
    <property type="molecule type" value="Genomic_DNA"/>
</dbReference>
<evidence type="ECO:0000313" key="10">
    <source>
        <dbReference type="Proteomes" id="UP000214975"/>
    </source>
</evidence>
<feature type="domain" description="Polysaccharide chain length determinant N-terminal" evidence="7">
    <location>
        <begin position="3"/>
        <end position="124"/>
    </location>
</feature>
<dbReference type="AlphaFoldDB" id="A0A223HWL9"/>
<comment type="similarity">
    <text evidence="2">Belongs to the CpsC/CapA family.</text>
</comment>
<evidence type="ECO:0000313" key="9">
    <source>
        <dbReference type="EMBL" id="AST56694.1"/>
    </source>
</evidence>